<feature type="region of interest" description="Disordered" evidence="1">
    <location>
        <begin position="115"/>
        <end position="146"/>
    </location>
</feature>
<gene>
    <name evidence="2" type="ORF">GNI_073310</name>
</gene>
<sequence>MTRSLISFACERCGVEVEKSKRTKIKLCAFCGALARKERILDRCPSCGQEVWRDRKRSRSCNGCIRRRRLSVTTTASSDLGDTPTKEKQMEKLPSLHLEEEPCFALASSGLPTLSDRGLSDRGLSDLNTPLDHFEPDQPQPQAPPGRLVEQLSADQLSAEAAALEMLPVFELPPGFEPPPERITEYWPVAESFDATTF</sequence>
<dbReference type="GeneID" id="22912686"/>
<evidence type="ECO:0000313" key="2">
    <source>
        <dbReference type="EMBL" id="EZG66964.1"/>
    </source>
</evidence>
<evidence type="ECO:0000313" key="3">
    <source>
        <dbReference type="Proteomes" id="UP000019763"/>
    </source>
</evidence>
<keyword evidence="3" id="KW-1185">Reference proteome</keyword>
<protein>
    <submittedName>
        <fullName evidence="2">Uncharacterized protein</fullName>
    </submittedName>
</protein>
<accession>A0A023B752</accession>
<dbReference type="AlphaFoldDB" id="A0A023B752"/>
<name>A0A023B752_GRENI</name>
<dbReference type="RefSeq" id="XP_011130401.1">
    <property type="nucleotide sequence ID" value="XM_011132099.1"/>
</dbReference>
<reference evidence="2" key="1">
    <citation type="submission" date="2013-12" db="EMBL/GenBank/DDBJ databases">
        <authorList>
            <person name="Omoto C.K."/>
            <person name="Sibley D."/>
            <person name="Venepally P."/>
            <person name="Hadjithomas M."/>
            <person name="Karamycheva S."/>
            <person name="Brunk B."/>
            <person name="Roos D."/>
            <person name="Caler E."/>
            <person name="Lorenzi H."/>
        </authorList>
    </citation>
    <scope>NUCLEOTIDE SEQUENCE</scope>
</reference>
<proteinExistence type="predicted"/>
<dbReference type="Proteomes" id="UP000019763">
    <property type="component" value="Unassembled WGS sequence"/>
</dbReference>
<evidence type="ECO:0000256" key="1">
    <source>
        <dbReference type="SAM" id="MobiDB-lite"/>
    </source>
</evidence>
<dbReference type="VEuPathDB" id="CryptoDB:GNI_073310"/>
<comment type="caution">
    <text evidence="2">The sequence shown here is derived from an EMBL/GenBank/DDBJ whole genome shotgun (WGS) entry which is preliminary data.</text>
</comment>
<organism evidence="2 3">
    <name type="scientific">Gregarina niphandrodes</name>
    <name type="common">Septate eugregarine</name>
    <dbReference type="NCBI Taxonomy" id="110365"/>
    <lineage>
        <taxon>Eukaryota</taxon>
        <taxon>Sar</taxon>
        <taxon>Alveolata</taxon>
        <taxon>Apicomplexa</taxon>
        <taxon>Conoidasida</taxon>
        <taxon>Gregarinasina</taxon>
        <taxon>Eugregarinorida</taxon>
        <taxon>Gregarinidae</taxon>
        <taxon>Gregarina</taxon>
    </lineage>
</organism>
<dbReference type="EMBL" id="AFNH02000549">
    <property type="protein sequence ID" value="EZG66964.1"/>
    <property type="molecule type" value="Genomic_DNA"/>
</dbReference>